<evidence type="ECO:0000256" key="2">
    <source>
        <dbReference type="PROSITE-ProRule" id="PRU01263"/>
    </source>
</evidence>
<dbReference type="PROSITE" id="PS50157">
    <property type="entry name" value="ZINC_FINGER_C2H2_2"/>
    <property type="match status" value="8"/>
</dbReference>
<dbReference type="GO" id="GO:0005634">
    <property type="term" value="C:nucleus"/>
    <property type="evidence" value="ECO:0007669"/>
    <property type="project" value="InterPro"/>
</dbReference>
<feature type="domain" description="ZAD" evidence="5">
    <location>
        <begin position="429"/>
        <end position="498"/>
    </location>
</feature>
<dbReference type="InterPro" id="IPR036236">
    <property type="entry name" value="Znf_C2H2_sf"/>
</dbReference>
<dbReference type="InterPro" id="IPR013087">
    <property type="entry name" value="Znf_C2H2_type"/>
</dbReference>
<dbReference type="SMART" id="SM00868">
    <property type="entry name" value="zf-AD"/>
    <property type="match status" value="3"/>
</dbReference>
<feature type="binding site" evidence="2">
    <location>
        <position position="431"/>
    </location>
    <ligand>
        <name>Zn(2+)</name>
        <dbReference type="ChEBI" id="CHEBI:29105"/>
    </ligand>
</feature>
<protein>
    <submittedName>
        <fullName evidence="6">Uncharacterized protein</fullName>
    </submittedName>
</protein>
<feature type="domain" description="C2H2-type" evidence="4">
    <location>
        <begin position="1220"/>
        <end position="1250"/>
    </location>
</feature>
<dbReference type="PANTHER" id="PTHR11012:SF57">
    <property type="entry name" value="LD10016P"/>
    <property type="match status" value="1"/>
</dbReference>
<dbReference type="AlphaFoldDB" id="A0A9N9S6M6"/>
<dbReference type="InterPro" id="IPR012934">
    <property type="entry name" value="Znf_AD"/>
</dbReference>
<dbReference type="GO" id="GO:0008270">
    <property type="term" value="F:zinc ion binding"/>
    <property type="evidence" value="ECO:0007669"/>
    <property type="project" value="UniProtKB-UniRule"/>
</dbReference>
<accession>A0A9N9S6M6</accession>
<evidence type="ECO:0000256" key="1">
    <source>
        <dbReference type="PROSITE-ProRule" id="PRU00042"/>
    </source>
</evidence>
<name>A0A9N9S6M6_9DIPT</name>
<dbReference type="Gene3D" id="3.30.160.60">
    <property type="entry name" value="Classic Zinc Finger"/>
    <property type="match status" value="5"/>
</dbReference>
<feature type="domain" description="C2H2-type" evidence="4">
    <location>
        <begin position="1076"/>
        <end position="1104"/>
    </location>
</feature>
<evidence type="ECO:0000313" key="7">
    <source>
        <dbReference type="Proteomes" id="UP001153620"/>
    </source>
</evidence>
<organism evidence="6 7">
    <name type="scientific">Chironomus riparius</name>
    <dbReference type="NCBI Taxonomy" id="315576"/>
    <lineage>
        <taxon>Eukaryota</taxon>
        <taxon>Metazoa</taxon>
        <taxon>Ecdysozoa</taxon>
        <taxon>Arthropoda</taxon>
        <taxon>Hexapoda</taxon>
        <taxon>Insecta</taxon>
        <taxon>Pterygota</taxon>
        <taxon>Neoptera</taxon>
        <taxon>Endopterygota</taxon>
        <taxon>Diptera</taxon>
        <taxon>Nematocera</taxon>
        <taxon>Chironomoidea</taxon>
        <taxon>Chironomidae</taxon>
        <taxon>Chironominae</taxon>
        <taxon>Chironomus</taxon>
    </lineage>
</organism>
<feature type="domain" description="C2H2-type" evidence="4">
    <location>
        <begin position="1104"/>
        <end position="1129"/>
    </location>
</feature>
<reference evidence="6" key="2">
    <citation type="submission" date="2022-10" db="EMBL/GenBank/DDBJ databases">
        <authorList>
            <consortium name="ENA_rothamsted_submissions"/>
            <consortium name="culmorum"/>
            <person name="King R."/>
        </authorList>
    </citation>
    <scope>NUCLEOTIDE SEQUENCE</scope>
</reference>
<dbReference type="Pfam" id="PF00096">
    <property type="entry name" value="zf-C2H2"/>
    <property type="match status" value="1"/>
</dbReference>
<feature type="binding site" evidence="2">
    <location>
        <position position="434"/>
    </location>
    <ligand>
        <name>Zn(2+)</name>
        <dbReference type="ChEBI" id="CHEBI:29105"/>
    </ligand>
</feature>
<feature type="domain" description="C2H2-type" evidence="4">
    <location>
        <begin position="1134"/>
        <end position="1162"/>
    </location>
</feature>
<feature type="binding site" evidence="2">
    <location>
        <position position="474"/>
    </location>
    <ligand>
        <name>Zn(2+)</name>
        <dbReference type="ChEBI" id="CHEBI:29105"/>
    </ligand>
</feature>
<dbReference type="Pfam" id="PF02958">
    <property type="entry name" value="EcKL"/>
    <property type="match status" value="1"/>
</dbReference>
<evidence type="ECO:0000259" key="5">
    <source>
        <dbReference type="PROSITE" id="PS51915"/>
    </source>
</evidence>
<dbReference type="SMART" id="SM00587">
    <property type="entry name" value="CHK"/>
    <property type="match status" value="1"/>
</dbReference>
<dbReference type="SUPFAM" id="SSF57667">
    <property type="entry name" value="beta-beta-alpha zinc fingers"/>
    <property type="match status" value="4"/>
</dbReference>
<feature type="domain" description="C2H2-type" evidence="4">
    <location>
        <begin position="1046"/>
        <end position="1069"/>
    </location>
</feature>
<dbReference type="PROSITE" id="PS51915">
    <property type="entry name" value="ZAD"/>
    <property type="match status" value="1"/>
</dbReference>
<feature type="domain" description="C2H2-type" evidence="4">
    <location>
        <begin position="1162"/>
        <end position="1191"/>
    </location>
</feature>
<feature type="domain" description="C2H2-type" evidence="4">
    <location>
        <begin position="1018"/>
        <end position="1045"/>
    </location>
</feature>
<evidence type="ECO:0000256" key="3">
    <source>
        <dbReference type="SAM" id="MobiDB-lite"/>
    </source>
</evidence>
<dbReference type="InterPro" id="IPR004119">
    <property type="entry name" value="EcKL"/>
</dbReference>
<dbReference type="InterPro" id="IPR015897">
    <property type="entry name" value="CHK_kinase-like"/>
</dbReference>
<dbReference type="Gene3D" id="3.90.1200.10">
    <property type="match status" value="1"/>
</dbReference>
<dbReference type="PANTHER" id="PTHR11012">
    <property type="entry name" value="PROTEIN KINASE-LIKE DOMAIN-CONTAINING"/>
    <property type="match status" value="1"/>
</dbReference>
<keyword evidence="7" id="KW-1185">Reference proteome</keyword>
<feature type="binding site" evidence="2">
    <location>
        <position position="471"/>
    </location>
    <ligand>
        <name>Zn(2+)</name>
        <dbReference type="ChEBI" id="CHEBI:29105"/>
    </ligand>
</feature>
<feature type="region of interest" description="Disordered" evidence="3">
    <location>
        <begin position="883"/>
        <end position="982"/>
    </location>
</feature>
<dbReference type="SUPFAM" id="SSF56112">
    <property type="entry name" value="Protein kinase-like (PK-like)"/>
    <property type="match status" value="1"/>
</dbReference>
<proteinExistence type="predicted"/>
<feature type="compositionally biased region" description="Basic and acidic residues" evidence="3">
    <location>
        <begin position="942"/>
        <end position="961"/>
    </location>
</feature>
<keyword evidence="2" id="KW-0862">Zinc</keyword>
<dbReference type="OrthoDB" id="5396515at2759"/>
<dbReference type="PROSITE" id="PS00028">
    <property type="entry name" value="ZINC_FINGER_C2H2_1"/>
    <property type="match status" value="6"/>
</dbReference>
<feature type="domain" description="C2H2-type" evidence="4">
    <location>
        <begin position="1192"/>
        <end position="1220"/>
    </location>
</feature>
<dbReference type="InterPro" id="IPR011009">
    <property type="entry name" value="Kinase-like_dom_sf"/>
</dbReference>
<sequence>MSLDLISPNFTEEHLNEIIKKYGGVKYTSWAFEGNAGKKGDGYLSEVYKVVVTGKDDKEKSFDVHVIIKTTPKSIARRKTFRSADFFRNEINFYNCVISKFIEFQSIKKDAKYPFNEMSTCLVSHVDGENDFLVMENLNMCGYHTTSRQQAMDINLCRLIMQTLGRFHGLSFIIRDQSPQLFDEMAASLEETYYSARLKPWYNNFINTQIDIAMDAVSKIYGGTEVEAKAKKFLTEGSLFDKMVKLTHTTNRYSVLGHGDCWTPNFLIHSINTNGKEIPVKAKMIDFQLSRYASPALDITFFLYSCTSEELRVQYYNDLMKTYHTNLCEIIRDFGSNPEFLFPYSALENEMKQFGRFGVGMGIESIPFSLMDDSDTADLDKIQGENAVPITDIWILKRLENENDQRRLADVFKHAVDFEAIQAKIMETEHCRICFTDRDDLTEICDEIKETFYSLTNIHLINSEVHSSYICRECKDKLESTRDYVKLLAENEMQLRNKFSIDNSLLIEDHQTSSYYPQIKTENVEHKVVRNQGSNIPNHKIKAQKRTYQQMSENVGTRSSRNFVESVYLNEYGNEDTIDDVELSPENESINDQENSLNMEMIDNINDLEDAKNVFRLMFNEIRDLKPQELKTSKVAVHKPTPQISSVDGSNIEIMKITNMYEFEGFIKKINKDSAYRQELINRWKNLTNNTRQTQVNAKAYNILNELFERDFLVSSVRWGQPFEKDKIRSDQLYLKLQDEFNDIILNVYELERSKDSLEHIGKIFKNVFNNKVRREERNNEQVHSGLQVAFNPRTRLKLNNTKEHSNVICQECRIKLQSTRQYIRLLTENETRLMNHASTDNAQLSDDNKIFSYFPEIKIENDEFEFESNQISLGPLAKELKLKSNRGRKRKSTESTEESPKKQKVKKLKILKDKVPKINKKSPKPCQEISNNKAIKVKSSKTKDSDRKSSKSSIKQDKPIKQLQSKAKVESDSPNEDLSHLQKTKNGKIICQDCNRPILKSNYKDHINQKHVGNNIFICDLCHKKFHRKNSLECHMYVHLKIKPYTCPENCGKSFYSKHGLYFHYKMHHQPINEFICEICAKSFKQSHLLQEHIDAKHSGVRYKCKYEGCGNQYNTNAGLKKHIISIHECKIVPCEFCGELFRTGFSLYQHVRINHKERKFVCEYEGCDKKFVIRTHYRDHLKMHTGKKDFICKLCDASYHKKRNLTRHVEVVHQKSRFYCQVDGCNAALCNKDNYRAHLRKVHSNHSDIKNLLADMAKMKPVYLENFENMDEKIEEQS</sequence>
<dbReference type="SUPFAM" id="SSF57716">
    <property type="entry name" value="Glucocorticoid receptor-like (DNA-binding domain)"/>
    <property type="match status" value="1"/>
</dbReference>
<evidence type="ECO:0000259" key="4">
    <source>
        <dbReference type="PROSITE" id="PS50157"/>
    </source>
</evidence>
<reference evidence="6" key="1">
    <citation type="submission" date="2022-01" db="EMBL/GenBank/DDBJ databases">
        <authorList>
            <person name="King R."/>
        </authorList>
    </citation>
    <scope>NUCLEOTIDE SEQUENCE</scope>
</reference>
<evidence type="ECO:0000313" key="6">
    <source>
        <dbReference type="EMBL" id="CAG9811899.1"/>
    </source>
</evidence>
<keyword evidence="1" id="KW-0863">Zinc-finger</keyword>
<gene>
    <name evidence="6" type="ORF">CHIRRI_LOCUS14706</name>
</gene>
<dbReference type="SMART" id="SM00355">
    <property type="entry name" value="ZnF_C2H2"/>
    <property type="match status" value="9"/>
</dbReference>
<dbReference type="EMBL" id="OU895880">
    <property type="protein sequence ID" value="CAG9811899.1"/>
    <property type="molecule type" value="Genomic_DNA"/>
</dbReference>
<keyword evidence="2" id="KW-0479">Metal-binding</keyword>
<feature type="compositionally biased region" description="Basic and acidic residues" evidence="3">
    <location>
        <begin position="893"/>
        <end position="902"/>
    </location>
</feature>
<dbReference type="Proteomes" id="UP001153620">
    <property type="component" value="Chromosome 4"/>
</dbReference>